<organism evidence="2 3">
    <name type="scientific">Roseinatronobacter domitianus</name>
    <dbReference type="NCBI Taxonomy" id="2940293"/>
    <lineage>
        <taxon>Bacteria</taxon>
        <taxon>Pseudomonadati</taxon>
        <taxon>Pseudomonadota</taxon>
        <taxon>Alphaproteobacteria</taxon>
        <taxon>Rhodobacterales</taxon>
        <taxon>Paracoccaceae</taxon>
        <taxon>Roseinatronobacter</taxon>
    </lineage>
</organism>
<accession>A0ABT0LXJ5</accession>
<evidence type="ECO:0000313" key="2">
    <source>
        <dbReference type="EMBL" id="MCL1627148.1"/>
    </source>
</evidence>
<feature type="compositionally biased region" description="Basic and acidic residues" evidence="1">
    <location>
        <begin position="15"/>
        <end position="25"/>
    </location>
</feature>
<feature type="compositionally biased region" description="Basic residues" evidence="1">
    <location>
        <begin position="1"/>
        <end position="14"/>
    </location>
</feature>
<protein>
    <submittedName>
        <fullName evidence="2">DUF6525 family protein</fullName>
    </submittedName>
</protein>
<name>A0ABT0LXJ5_9RHOB</name>
<feature type="region of interest" description="Disordered" evidence="1">
    <location>
        <begin position="1"/>
        <end position="25"/>
    </location>
</feature>
<proteinExistence type="predicted"/>
<dbReference type="Proteomes" id="UP001202550">
    <property type="component" value="Unassembled WGS sequence"/>
</dbReference>
<dbReference type="InterPro" id="IPR045386">
    <property type="entry name" value="DUF6525"/>
</dbReference>
<evidence type="ECO:0000313" key="3">
    <source>
        <dbReference type="Proteomes" id="UP001202550"/>
    </source>
</evidence>
<dbReference type="Pfam" id="PF20135">
    <property type="entry name" value="DUF6525"/>
    <property type="match status" value="1"/>
</dbReference>
<gene>
    <name evidence="2" type="ORF">M3N55_00245</name>
</gene>
<dbReference type="EMBL" id="JALZWP010000001">
    <property type="protein sequence ID" value="MCL1627148.1"/>
    <property type="molecule type" value="Genomic_DNA"/>
</dbReference>
<keyword evidence="3" id="KW-1185">Reference proteome</keyword>
<sequence length="104" mass="11330">MSARNRRTNLRAKIRTRDPMQDFDRLPPELRNWLAGAALPWRPGSVQKVFARALARTGDTGRALAQLDAAERKLVARDAAAIWGAEHPAARGTENSVADGSGRG</sequence>
<reference evidence="2 3" key="1">
    <citation type="submission" date="2022-05" db="EMBL/GenBank/DDBJ databases">
        <title>Seasonal and diel survey of microbial diversity of the Tyrrhenian coast.</title>
        <authorList>
            <person name="Gattoni G."/>
            <person name="Corral P."/>
        </authorList>
    </citation>
    <scope>NUCLEOTIDE SEQUENCE [LARGE SCALE GENOMIC DNA]</scope>
    <source>
        <strain evidence="2 3">V10</strain>
    </source>
</reference>
<comment type="caution">
    <text evidence="2">The sequence shown here is derived from an EMBL/GenBank/DDBJ whole genome shotgun (WGS) entry which is preliminary data.</text>
</comment>
<dbReference type="RefSeq" id="WP_249055259.1">
    <property type="nucleotide sequence ID" value="NZ_JALZWP010000001.1"/>
</dbReference>
<evidence type="ECO:0000256" key="1">
    <source>
        <dbReference type="SAM" id="MobiDB-lite"/>
    </source>
</evidence>